<dbReference type="Pfam" id="PF01582">
    <property type="entry name" value="TIR"/>
    <property type="match status" value="1"/>
</dbReference>
<evidence type="ECO:0008006" key="10">
    <source>
        <dbReference type="Google" id="ProtNLM"/>
    </source>
</evidence>
<sequence>MATSSSSSASSSRVAIPKWDYDVFLSFRGEDTRAGFVSHLHSALCRSGVRVFIDEELPRGERISLSLEHAIESSRIAIIVFSPNFAASAWCLQELTKILEMKYSKGQLVRPVFFHVDPSDVRKQTGVIAEIMERHDKVYGGDGDGLERVKKWRDALRDAANLSGWHSSNGVESKLVQKIVEEVSSKLHRPYLDVAKHPVALDRHIQVVKNLLHTEDDAIHVVGICGIGGIGKTTIAKAIFNMIADQFEGSSFLANVREISRQYDLDKLQEALLRDIMGDKTIEVGYIQISVDLIRQKLCNKRVLLVLDDVDCMDQLRDLMGERSWFGQGSRIILTTRDEDILIAQKAKIHKVGELSYGDALQLFNWNAFRESFPTRGYPYPLLSYGFTKCAKGIPLALIVLGSFLSGKSTHEWERTLERLSASPGRQIDEILKISFDGLETHEQAIFLDIACFFNGKTKIIGIQILSHKSLIYMESNKIWMHDLLQEMGREIVRQESPKIPGRRSRLWYHKDVLRVLQENSGTNSVEGIKLDMLGPEEVFMDTKALRQMKRLRLIMFRNMYISGCPDHLSNDLRWLNMHGNALQATIESCGRTQPSIHDNGIADFDSDMLLDEYLVFKKISKAKLVRATNHFSDDNKIGVGSAGSVYHGILDDGREVAIKWTNVPYDVFGDRMFISEIKTLCHVNHKNLIQLLGFHARHDERALVYEYMNNSSLYNQLHNIGSSTLMSWNAQIKVAWENMRYFLFFLFF</sequence>
<dbReference type="Pfam" id="PF07714">
    <property type="entry name" value="PK_Tyr_Ser-Thr"/>
    <property type="match status" value="1"/>
</dbReference>
<gene>
    <name evidence="8" type="ORF">ACJRO7_029518</name>
</gene>
<dbReference type="InterPro" id="IPR044974">
    <property type="entry name" value="Disease_R_plants"/>
</dbReference>
<dbReference type="SUPFAM" id="SSF52540">
    <property type="entry name" value="P-loop containing nucleoside triphosphate hydrolases"/>
    <property type="match status" value="1"/>
</dbReference>
<dbReference type="InterPro" id="IPR058192">
    <property type="entry name" value="WHD_ROQ1-like"/>
</dbReference>
<evidence type="ECO:0000256" key="1">
    <source>
        <dbReference type="ARBA" id="ARBA00008171"/>
    </source>
</evidence>
<evidence type="ECO:0000259" key="7">
    <source>
        <dbReference type="PROSITE" id="PS50104"/>
    </source>
</evidence>
<evidence type="ECO:0000313" key="8">
    <source>
        <dbReference type="EMBL" id="KAL3724356.1"/>
    </source>
</evidence>
<protein>
    <recommendedName>
        <fullName evidence="10">TMV resistance protein N-like</fullName>
    </recommendedName>
</protein>
<keyword evidence="5" id="KW-0520">NAD</keyword>
<reference evidence="8 9" key="1">
    <citation type="submission" date="2024-11" db="EMBL/GenBank/DDBJ databases">
        <title>Chromosome-level genome assembly of Eucalyptus globulus Labill. provides insights into its genome evolution.</title>
        <authorList>
            <person name="Li X."/>
        </authorList>
    </citation>
    <scope>NUCLEOTIDE SEQUENCE [LARGE SCALE GENOMIC DNA]</scope>
    <source>
        <strain evidence="8">CL2024</strain>
        <tissue evidence="8">Fresh tender leaves</tissue>
    </source>
</reference>
<feature type="domain" description="Protein kinase" evidence="6">
    <location>
        <begin position="632"/>
        <end position="749"/>
    </location>
</feature>
<evidence type="ECO:0000313" key="9">
    <source>
        <dbReference type="Proteomes" id="UP001634007"/>
    </source>
</evidence>
<dbReference type="PROSITE" id="PS50011">
    <property type="entry name" value="PROTEIN_KINASE_DOM"/>
    <property type="match status" value="1"/>
</dbReference>
<comment type="similarity">
    <text evidence="1">Belongs to the protein kinase superfamily. TKL Ser/Thr protein kinase family. ROCO subfamily.</text>
</comment>
<dbReference type="Gene3D" id="3.30.200.20">
    <property type="entry name" value="Phosphorylase Kinase, domain 1"/>
    <property type="match status" value="1"/>
</dbReference>
<keyword evidence="9" id="KW-1185">Reference proteome</keyword>
<dbReference type="PANTHER" id="PTHR11017">
    <property type="entry name" value="LEUCINE-RICH REPEAT-CONTAINING PROTEIN"/>
    <property type="match status" value="1"/>
</dbReference>
<organism evidence="8 9">
    <name type="scientific">Eucalyptus globulus</name>
    <name type="common">Tasmanian blue gum</name>
    <dbReference type="NCBI Taxonomy" id="34317"/>
    <lineage>
        <taxon>Eukaryota</taxon>
        <taxon>Viridiplantae</taxon>
        <taxon>Streptophyta</taxon>
        <taxon>Embryophyta</taxon>
        <taxon>Tracheophyta</taxon>
        <taxon>Spermatophyta</taxon>
        <taxon>Magnoliopsida</taxon>
        <taxon>eudicotyledons</taxon>
        <taxon>Gunneridae</taxon>
        <taxon>Pentapetalae</taxon>
        <taxon>rosids</taxon>
        <taxon>malvids</taxon>
        <taxon>Myrtales</taxon>
        <taxon>Myrtaceae</taxon>
        <taxon>Myrtoideae</taxon>
        <taxon>Eucalypteae</taxon>
        <taxon>Eucalyptus</taxon>
    </lineage>
</organism>
<dbReference type="SMART" id="SM00255">
    <property type="entry name" value="TIR"/>
    <property type="match status" value="1"/>
</dbReference>
<dbReference type="InterPro" id="IPR000157">
    <property type="entry name" value="TIR_dom"/>
</dbReference>
<dbReference type="InterPro" id="IPR001245">
    <property type="entry name" value="Ser-Thr/Tyr_kinase_cat_dom"/>
</dbReference>
<dbReference type="Gene3D" id="1.10.8.430">
    <property type="entry name" value="Helical domain of apoptotic protease-activating factors"/>
    <property type="match status" value="1"/>
</dbReference>
<dbReference type="InterPro" id="IPR002182">
    <property type="entry name" value="NB-ARC"/>
</dbReference>
<dbReference type="Gene3D" id="3.40.50.300">
    <property type="entry name" value="P-loop containing nucleotide triphosphate hydrolases"/>
    <property type="match status" value="1"/>
</dbReference>
<name>A0ABD3JDY2_EUCGL</name>
<dbReference type="SUPFAM" id="SSF52200">
    <property type="entry name" value="Toll/Interleukin receptor TIR domain"/>
    <property type="match status" value="1"/>
</dbReference>
<evidence type="ECO:0000256" key="5">
    <source>
        <dbReference type="ARBA" id="ARBA00023027"/>
    </source>
</evidence>
<dbReference type="Pfam" id="PF23282">
    <property type="entry name" value="WHD_ROQ1"/>
    <property type="match status" value="1"/>
</dbReference>
<dbReference type="PANTHER" id="PTHR11017:SF573">
    <property type="entry name" value="ADP-RIBOSYL CYCLASE_CYCLIC ADP-RIBOSE HYDROLASE"/>
    <property type="match status" value="1"/>
</dbReference>
<comment type="caution">
    <text evidence="8">The sequence shown here is derived from an EMBL/GenBank/DDBJ whole genome shotgun (WGS) entry which is preliminary data.</text>
</comment>
<dbReference type="InterPro" id="IPR003593">
    <property type="entry name" value="AAA+_ATPase"/>
</dbReference>
<dbReference type="SUPFAM" id="SSF46785">
    <property type="entry name" value="Winged helix' DNA-binding domain"/>
    <property type="match status" value="1"/>
</dbReference>
<dbReference type="SUPFAM" id="SSF56112">
    <property type="entry name" value="Protein kinase-like (PK-like)"/>
    <property type="match status" value="1"/>
</dbReference>
<dbReference type="InterPro" id="IPR036390">
    <property type="entry name" value="WH_DNA-bd_sf"/>
</dbReference>
<dbReference type="Pfam" id="PF00931">
    <property type="entry name" value="NB-ARC"/>
    <property type="match status" value="1"/>
</dbReference>
<dbReference type="Proteomes" id="UP001634007">
    <property type="component" value="Unassembled WGS sequence"/>
</dbReference>
<dbReference type="GO" id="GO:0006952">
    <property type="term" value="P:defense response"/>
    <property type="evidence" value="ECO:0007669"/>
    <property type="project" value="UniProtKB-KW"/>
</dbReference>
<dbReference type="InterPro" id="IPR011009">
    <property type="entry name" value="Kinase-like_dom_sf"/>
</dbReference>
<feature type="domain" description="TIR" evidence="7">
    <location>
        <begin position="19"/>
        <end position="187"/>
    </location>
</feature>
<dbReference type="AlphaFoldDB" id="A0ABD3JDY2"/>
<dbReference type="FunFam" id="3.40.50.10140:FF:000007">
    <property type="entry name" value="Disease resistance protein (TIR-NBS-LRR class)"/>
    <property type="match status" value="1"/>
</dbReference>
<keyword evidence="4" id="KW-0611">Plant defense</keyword>
<dbReference type="InterPro" id="IPR000719">
    <property type="entry name" value="Prot_kinase_dom"/>
</dbReference>
<dbReference type="InterPro" id="IPR027417">
    <property type="entry name" value="P-loop_NTPase"/>
</dbReference>
<evidence type="ECO:0000259" key="6">
    <source>
        <dbReference type="PROSITE" id="PS50011"/>
    </source>
</evidence>
<dbReference type="PRINTS" id="PR00364">
    <property type="entry name" value="DISEASERSIST"/>
</dbReference>
<evidence type="ECO:0000256" key="3">
    <source>
        <dbReference type="ARBA" id="ARBA00022737"/>
    </source>
</evidence>
<keyword evidence="3" id="KW-0677">Repeat</keyword>
<proteinExistence type="inferred from homology"/>
<dbReference type="InterPro" id="IPR042197">
    <property type="entry name" value="Apaf_helical"/>
</dbReference>
<dbReference type="InterPro" id="IPR035897">
    <property type="entry name" value="Toll_tir_struct_dom_sf"/>
</dbReference>
<dbReference type="EMBL" id="JBJKBG010000008">
    <property type="protein sequence ID" value="KAL3724356.1"/>
    <property type="molecule type" value="Genomic_DNA"/>
</dbReference>
<evidence type="ECO:0000256" key="2">
    <source>
        <dbReference type="ARBA" id="ARBA00022614"/>
    </source>
</evidence>
<dbReference type="PROSITE" id="PS50104">
    <property type="entry name" value="TIR"/>
    <property type="match status" value="1"/>
</dbReference>
<evidence type="ECO:0000256" key="4">
    <source>
        <dbReference type="ARBA" id="ARBA00022821"/>
    </source>
</evidence>
<keyword evidence="2" id="KW-0433">Leucine-rich repeat</keyword>
<accession>A0ABD3JDY2</accession>
<dbReference type="SMART" id="SM00382">
    <property type="entry name" value="AAA"/>
    <property type="match status" value="1"/>
</dbReference>
<dbReference type="Gene3D" id="3.40.50.10140">
    <property type="entry name" value="Toll/interleukin-1 receptor homology (TIR) domain"/>
    <property type="match status" value="1"/>
</dbReference>